<dbReference type="EMBL" id="RBUY01000116">
    <property type="protein sequence ID" value="RMV74243.1"/>
    <property type="molecule type" value="Genomic_DNA"/>
</dbReference>
<comment type="caution">
    <text evidence="5">The sequence shown here is derived from an EMBL/GenBank/DDBJ whole genome shotgun (WGS) entry which is preliminary data.</text>
</comment>
<reference evidence="5 6" key="1">
    <citation type="submission" date="2018-08" db="EMBL/GenBank/DDBJ databases">
        <title>Recombination of ecologically and evolutionarily significant loci maintains genetic cohesion in the Pseudomonas syringae species complex.</title>
        <authorList>
            <person name="Dillon M."/>
            <person name="Thakur S."/>
            <person name="Almeida R.N.D."/>
            <person name="Weir B.S."/>
            <person name="Guttman D.S."/>
        </authorList>
    </citation>
    <scope>NUCLEOTIDE SEQUENCE [LARGE SCALE GENOMIC DNA]</scope>
    <source>
        <strain evidence="5 6">ICMP 7496</strain>
    </source>
</reference>
<dbReference type="Gene3D" id="1.10.10.10">
    <property type="entry name" value="Winged helix-like DNA-binding domain superfamily/Winged helix DNA-binding domain"/>
    <property type="match status" value="1"/>
</dbReference>
<evidence type="ECO:0000256" key="2">
    <source>
        <dbReference type="ARBA" id="ARBA00023015"/>
    </source>
</evidence>
<keyword evidence="3" id="KW-0238">DNA-binding</keyword>
<dbReference type="PROSITE" id="PS50931">
    <property type="entry name" value="HTH_LYSR"/>
    <property type="match status" value="1"/>
</dbReference>
<keyword evidence="4" id="KW-0804">Transcription</keyword>
<dbReference type="Pfam" id="PF00126">
    <property type="entry name" value="HTH_1"/>
    <property type="match status" value="1"/>
</dbReference>
<dbReference type="CDD" id="cd08473">
    <property type="entry name" value="PBP2_CrgA_like_4"/>
    <property type="match status" value="1"/>
</dbReference>
<dbReference type="InterPro" id="IPR000847">
    <property type="entry name" value="LysR_HTH_N"/>
</dbReference>
<sequence>MAYSRLLKRGGRVFDLNDLFYFVQVVECLGFAPASRKLGIPKSKLSRRIAGLEERLGVRLIHRSTRTFAVTESGRDYYAHCVAMLVEAEAAEEAILRSKSEPQGRVAISCPPALAAMGFNETIARFAAEHPKVQVQVESTNRRVDPLTENIDIALRVRFPPLEDDGLVVKLLGHSAQRLVARPDLAARLSATPALEALSTLPSLDTPSPNHEHRWLLETVSGHYAEIRHTPRLISSDLDMMLQAALQGVGVAQLPELIVREALQDGRLVELFSQHRPKCGIVHAVFASRRGLLPAVRGLLDVFETSFKELSLSPDSLYCSLNRTNSRIQDH</sequence>
<dbReference type="Proteomes" id="UP000269872">
    <property type="component" value="Unassembled WGS sequence"/>
</dbReference>
<organism evidence="5 6">
    <name type="scientific">Pseudomonas caricapapayae</name>
    <dbReference type="NCBI Taxonomy" id="46678"/>
    <lineage>
        <taxon>Bacteria</taxon>
        <taxon>Pseudomonadati</taxon>
        <taxon>Pseudomonadota</taxon>
        <taxon>Gammaproteobacteria</taxon>
        <taxon>Pseudomonadales</taxon>
        <taxon>Pseudomonadaceae</taxon>
        <taxon>Pseudomonas</taxon>
    </lineage>
</organism>
<dbReference type="InterPro" id="IPR005119">
    <property type="entry name" value="LysR_subst-bd"/>
</dbReference>
<keyword evidence="2" id="KW-0805">Transcription regulation</keyword>
<dbReference type="InterPro" id="IPR036390">
    <property type="entry name" value="WH_DNA-bd_sf"/>
</dbReference>
<dbReference type="PANTHER" id="PTHR30537:SF31">
    <property type="entry name" value="TRANSCRIPTIONAL REGULATOR, LYSR FAMILY"/>
    <property type="match status" value="1"/>
</dbReference>
<name>A0A0P9M3A8_9PSED</name>
<protein>
    <submittedName>
        <fullName evidence="5">LysR family transcriptional regulator</fullName>
    </submittedName>
</protein>
<dbReference type="InterPro" id="IPR036388">
    <property type="entry name" value="WH-like_DNA-bd_sf"/>
</dbReference>
<evidence type="ECO:0000256" key="3">
    <source>
        <dbReference type="ARBA" id="ARBA00023125"/>
    </source>
</evidence>
<comment type="similarity">
    <text evidence="1">Belongs to the LysR transcriptional regulatory family.</text>
</comment>
<dbReference type="Gene3D" id="3.40.190.290">
    <property type="match status" value="1"/>
</dbReference>
<dbReference type="Pfam" id="PF03466">
    <property type="entry name" value="LysR_substrate"/>
    <property type="match status" value="1"/>
</dbReference>
<accession>A0A0P9M3A8</accession>
<evidence type="ECO:0000256" key="1">
    <source>
        <dbReference type="ARBA" id="ARBA00009437"/>
    </source>
</evidence>
<evidence type="ECO:0000256" key="4">
    <source>
        <dbReference type="ARBA" id="ARBA00023163"/>
    </source>
</evidence>
<dbReference type="GO" id="GO:0003700">
    <property type="term" value="F:DNA-binding transcription factor activity"/>
    <property type="evidence" value="ECO:0007669"/>
    <property type="project" value="InterPro"/>
</dbReference>
<gene>
    <name evidence="5" type="ORF">ALP05_05629</name>
</gene>
<dbReference type="SUPFAM" id="SSF46785">
    <property type="entry name" value="Winged helix' DNA-binding domain"/>
    <property type="match status" value="1"/>
</dbReference>
<dbReference type="GO" id="GO:0006351">
    <property type="term" value="P:DNA-templated transcription"/>
    <property type="evidence" value="ECO:0007669"/>
    <property type="project" value="TreeGrafter"/>
</dbReference>
<dbReference type="PANTHER" id="PTHR30537">
    <property type="entry name" value="HTH-TYPE TRANSCRIPTIONAL REGULATOR"/>
    <property type="match status" value="1"/>
</dbReference>
<dbReference type="AlphaFoldDB" id="A0A0P9M3A8"/>
<dbReference type="FunFam" id="1.10.10.10:FF:000001">
    <property type="entry name" value="LysR family transcriptional regulator"/>
    <property type="match status" value="1"/>
</dbReference>
<dbReference type="InterPro" id="IPR058163">
    <property type="entry name" value="LysR-type_TF_proteobact-type"/>
</dbReference>
<evidence type="ECO:0000313" key="6">
    <source>
        <dbReference type="Proteomes" id="UP000269872"/>
    </source>
</evidence>
<evidence type="ECO:0000313" key="5">
    <source>
        <dbReference type="EMBL" id="RMV74243.1"/>
    </source>
</evidence>
<proteinExistence type="inferred from homology"/>
<dbReference type="SUPFAM" id="SSF53850">
    <property type="entry name" value="Periplasmic binding protein-like II"/>
    <property type="match status" value="1"/>
</dbReference>
<dbReference type="GO" id="GO:0043565">
    <property type="term" value="F:sequence-specific DNA binding"/>
    <property type="evidence" value="ECO:0007669"/>
    <property type="project" value="TreeGrafter"/>
</dbReference>